<keyword evidence="7" id="KW-0862">Zinc</keyword>
<evidence type="ECO:0000259" key="12">
    <source>
        <dbReference type="Pfam" id="PF17900"/>
    </source>
</evidence>
<evidence type="ECO:0000256" key="2">
    <source>
        <dbReference type="ARBA" id="ARBA00010136"/>
    </source>
</evidence>
<dbReference type="Pfam" id="PF11838">
    <property type="entry name" value="ERAP1_C"/>
    <property type="match status" value="1"/>
</dbReference>
<dbReference type="InterPro" id="IPR014782">
    <property type="entry name" value="Peptidase_M1_dom"/>
</dbReference>
<dbReference type="PANTHER" id="PTHR11533">
    <property type="entry name" value="PROTEASE M1 ZINC METALLOPROTEASE"/>
    <property type="match status" value="1"/>
</dbReference>
<gene>
    <name evidence="13" type="ORF">OKIOD_LOCUS2225</name>
</gene>
<reference evidence="13 14" key="1">
    <citation type="submission" date="2021-04" db="EMBL/GenBank/DDBJ databases">
        <authorList>
            <person name="Bliznina A."/>
        </authorList>
    </citation>
    <scope>NUCLEOTIDE SEQUENCE [LARGE SCALE GENOMIC DNA]</scope>
</reference>
<keyword evidence="5" id="KW-0479">Metal-binding</keyword>
<dbReference type="EMBL" id="OU015568">
    <property type="protein sequence ID" value="CAG5084538.1"/>
    <property type="molecule type" value="Genomic_DNA"/>
</dbReference>
<dbReference type="InterPro" id="IPR027268">
    <property type="entry name" value="Peptidase_M4/M1_CTD_sf"/>
</dbReference>
<feature type="compositionally biased region" description="Polar residues" evidence="9">
    <location>
        <begin position="953"/>
        <end position="992"/>
    </location>
</feature>
<dbReference type="Gene3D" id="1.25.50.20">
    <property type="match status" value="1"/>
</dbReference>
<evidence type="ECO:0000256" key="4">
    <source>
        <dbReference type="ARBA" id="ARBA00022670"/>
    </source>
</evidence>
<dbReference type="Pfam" id="PF17900">
    <property type="entry name" value="Peptidase_M1_N"/>
    <property type="match status" value="1"/>
</dbReference>
<dbReference type="CDD" id="cd09601">
    <property type="entry name" value="M1_APN-Q_like"/>
    <property type="match status" value="1"/>
</dbReference>
<comment type="similarity">
    <text evidence="2">Belongs to the peptidase M1 family.</text>
</comment>
<dbReference type="InterPro" id="IPR045357">
    <property type="entry name" value="Aminopeptidase_N-like_N"/>
</dbReference>
<name>A0ABN7RRS7_OIKDI</name>
<dbReference type="Proteomes" id="UP001158576">
    <property type="component" value="Chromosome PAR"/>
</dbReference>
<evidence type="ECO:0000313" key="14">
    <source>
        <dbReference type="Proteomes" id="UP001158576"/>
    </source>
</evidence>
<dbReference type="InterPro" id="IPR001930">
    <property type="entry name" value="Peptidase_M1"/>
</dbReference>
<dbReference type="PRINTS" id="PR00756">
    <property type="entry name" value="ALADIPTASE"/>
</dbReference>
<evidence type="ECO:0000256" key="9">
    <source>
        <dbReference type="SAM" id="MobiDB-lite"/>
    </source>
</evidence>
<dbReference type="InterPro" id="IPR024571">
    <property type="entry name" value="ERAP1-like_C_dom"/>
</dbReference>
<dbReference type="Gene3D" id="2.60.40.1910">
    <property type="match status" value="1"/>
</dbReference>
<sequence length="1036" mass="118205">MYFLSKSVTPVEYFLTLDLRESQHFAGDVKIKVNVKTENEQLRVHAKGFKYQQVSVDGSDVDYTWDENSDMLTIRSRDGVISRGDHEIRIIYSAPYSTNTLGINKDPSTNIIFTHFEPTHAREALPCFDEPVHRTPFTLRLRVNEGATVLSNTLHKSELDGDLVVFERTEAIPTYQFAFASGNFACQAEVGPVRIFSAEPEKNHNFALEVALGCIEFFEKYFASKMPFPKLDLLAVPKMIAGAMENPGLLIFKSDVLLLTRETTFLEKIHVALTIAHEVAHQWFGNSVSIEWWSDMWVKEAFATLFQHLAIDEIFPDWNIFEWFFSRFTRTAFKADFGNGSVLKEIAPGKEHEAFNPLSYSKGATVLLHLQQKLGFEVFRDKIRELISSKAGETIKTEDVLEAFEEKETILPWLEQEGYPIVTVRVVNWQNSNLTIEISQRSSTPSPKIWPLWIQFTSSDKEEKMSLPLESESVRITVTEVDEKTGWVLFNQNATGYFVVNYDPAILTNLLKVIGEMSPLDRQFFYHSAFIFAEQCLLPPKMLGVVYETLKAETNLFVWRSLLDDLERCPLLSDDSDDSLKCSLIKTMVDVVPKLKSSDTIQQDRALKAIICGYLLKNGERSSALKWINPNDIEQTQLRTVIEDLRPETTGRYSHLLDFVPDEFVLPAIEGLMNDPEANVIEGLSKLSQVSKEKVWIWLKTNIDDFLKNYPNCGEFIGNLLGSFSSKEMMKEAHELQKEFPQLKEAISKAAPKMMLKKRWLEYAEAQAFEEDQREKQMEAMKAQEQAYNQHLQHQQAFHQQTGKSSPAHSSKSTNSQGSSRIRKTQHDQRGAESLQEQNFHPRSNFPHQEMSHPGVPMPGQNQHYAPQNLGLNHWAQGHAQMPWRQQPAQRAFPHQNPYHQTPQNAPHQQYYHQQGMFGPQMNAQSNFNQNQRYQSAPGKSTFPNQMHGLTPAPNSLGNQSTGGNSFMSSFQRHQNSANPVSRNQEGEQINRGSFFGASGNPGTFGQNRRNEQNFNQQSSNASYPSQFGIQRNRKS</sequence>
<evidence type="ECO:0000256" key="5">
    <source>
        <dbReference type="ARBA" id="ARBA00022723"/>
    </source>
</evidence>
<evidence type="ECO:0000256" key="8">
    <source>
        <dbReference type="ARBA" id="ARBA00023049"/>
    </source>
</evidence>
<feature type="compositionally biased region" description="Low complexity" evidence="9">
    <location>
        <begin position="790"/>
        <end position="801"/>
    </location>
</feature>
<accession>A0ABN7RRS7</accession>
<dbReference type="Gene3D" id="1.10.390.10">
    <property type="entry name" value="Neutral Protease Domain 2"/>
    <property type="match status" value="1"/>
</dbReference>
<dbReference type="Pfam" id="PF01433">
    <property type="entry name" value="Peptidase_M1"/>
    <property type="match status" value="1"/>
</dbReference>
<keyword evidence="8" id="KW-0482">Metalloprotease</keyword>
<evidence type="ECO:0000256" key="6">
    <source>
        <dbReference type="ARBA" id="ARBA00022801"/>
    </source>
</evidence>
<feature type="compositionally biased region" description="Polar residues" evidence="9">
    <location>
        <begin position="802"/>
        <end position="820"/>
    </location>
</feature>
<feature type="region of interest" description="Disordered" evidence="9">
    <location>
        <begin position="932"/>
        <end position="1036"/>
    </location>
</feature>
<evidence type="ECO:0000256" key="1">
    <source>
        <dbReference type="ARBA" id="ARBA00001947"/>
    </source>
</evidence>
<evidence type="ECO:0000256" key="7">
    <source>
        <dbReference type="ARBA" id="ARBA00022833"/>
    </source>
</evidence>
<keyword evidence="14" id="KW-1185">Reference proteome</keyword>
<keyword evidence="3" id="KW-0031">Aminopeptidase</keyword>
<feature type="domain" description="ERAP1-like C-terminal" evidence="11">
    <location>
        <begin position="487"/>
        <end position="620"/>
    </location>
</feature>
<feature type="domain" description="Peptidase M1 membrane alanine aminopeptidase" evidence="10">
    <location>
        <begin position="206"/>
        <end position="407"/>
    </location>
</feature>
<keyword evidence="6" id="KW-0378">Hydrolase</keyword>
<dbReference type="Gene3D" id="2.60.40.1730">
    <property type="entry name" value="tricorn interacting facor f3 domain"/>
    <property type="match status" value="1"/>
</dbReference>
<dbReference type="SUPFAM" id="SSF55486">
    <property type="entry name" value="Metalloproteases ('zincins'), catalytic domain"/>
    <property type="match status" value="1"/>
</dbReference>
<feature type="region of interest" description="Disordered" evidence="9">
    <location>
        <begin position="774"/>
        <end position="867"/>
    </location>
</feature>
<proteinExistence type="inferred from homology"/>
<dbReference type="SUPFAM" id="SSF63737">
    <property type="entry name" value="Leukotriene A4 hydrolase N-terminal domain"/>
    <property type="match status" value="1"/>
</dbReference>
<dbReference type="PANTHER" id="PTHR11533:SF174">
    <property type="entry name" value="PUROMYCIN-SENSITIVE AMINOPEPTIDASE-RELATED"/>
    <property type="match status" value="1"/>
</dbReference>
<evidence type="ECO:0000256" key="3">
    <source>
        <dbReference type="ARBA" id="ARBA00022438"/>
    </source>
</evidence>
<organism evidence="13 14">
    <name type="scientific">Oikopleura dioica</name>
    <name type="common">Tunicate</name>
    <dbReference type="NCBI Taxonomy" id="34765"/>
    <lineage>
        <taxon>Eukaryota</taxon>
        <taxon>Metazoa</taxon>
        <taxon>Chordata</taxon>
        <taxon>Tunicata</taxon>
        <taxon>Appendicularia</taxon>
        <taxon>Copelata</taxon>
        <taxon>Oikopleuridae</taxon>
        <taxon>Oikopleura</taxon>
    </lineage>
</organism>
<dbReference type="InterPro" id="IPR042097">
    <property type="entry name" value="Aminopeptidase_N-like_N_sf"/>
</dbReference>
<feature type="compositionally biased region" description="Polar residues" evidence="9">
    <location>
        <begin position="932"/>
        <end position="945"/>
    </location>
</feature>
<evidence type="ECO:0000259" key="11">
    <source>
        <dbReference type="Pfam" id="PF11838"/>
    </source>
</evidence>
<feature type="domain" description="Aminopeptidase N-like N-terminal" evidence="12">
    <location>
        <begin position="10"/>
        <end position="175"/>
    </location>
</feature>
<comment type="cofactor">
    <cofactor evidence="1">
        <name>Zn(2+)</name>
        <dbReference type="ChEBI" id="CHEBI:29105"/>
    </cofactor>
</comment>
<evidence type="ECO:0000259" key="10">
    <source>
        <dbReference type="Pfam" id="PF01433"/>
    </source>
</evidence>
<keyword evidence="4" id="KW-0645">Protease</keyword>
<evidence type="ECO:0000313" key="13">
    <source>
        <dbReference type="EMBL" id="CAG5084538.1"/>
    </source>
</evidence>
<dbReference type="InterPro" id="IPR050344">
    <property type="entry name" value="Peptidase_M1_aminopeptidases"/>
</dbReference>
<protein>
    <submittedName>
        <fullName evidence="13">Oidioi.mRNA.OKI2018_I69.PAR.g10667.t1.cds</fullName>
    </submittedName>
</protein>
<dbReference type="InterPro" id="IPR034016">
    <property type="entry name" value="M1_APN-typ"/>
</dbReference>